<dbReference type="Proteomes" id="UP000649604">
    <property type="component" value="Unassembled WGS sequence"/>
</dbReference>
<dbReference type="PANTHER" id="PTHR30576:SF20">
    <property type="entry name" value="QUINOVOSAMINEPHOSPHOTRANSFERAE-RELATED"/>
    <property type="match status" value="1"/>
</dbReference>
<keyword evidence="2" id="KW-0812">Transmembrane</keyword>
<comment type="caution">
    <text evidence="4">The sequence shown here is derived from an EMBL/GenBank/DDBJ whole genome shotgun (WGS) entry which is preliminary data.</text>
</comment>
<gene>
    <name evidence="4" type="ORF">GF339_04700</name>
</gene>
<feature type="domain" description="Bacterial sugar transferase" evidence="3">
    <location>
        <begin position="13"/>
        <end position="200"/>
    </location>
</feature>
<accession>A0A9D5JTA6</accession>
<dbReference type="InterPro" id="IPR003362">
    <property type="entry name" value="Bact_transf"/>
</dbReference>
<proteinExistence type="inferred from homology"/>
<evidence type="ECO:0000313" key="4">
    <source>
        <dbReference type="EMBL" id="MBD3323859.1"/>
    </source>
</evidence>
<keyword evidence="2" id="KW-0472">Membrane</keyword>
<comment type="similarity">
    <text evidence="1">Belongs to the bacterial sugar transferase family.</text>
</comment>
<keyword evidence="2" id="KW-1133">Transmembrane helix</keyword>
<reference evidence="4" key="1">
    <citation type="submission" date="2019-11" db="EMBL/GenBank/DDBJ databases">
        <title>Microbial mats filling the niche in hypersaline microbial mats.</title>
        <authorList>
            <person name="Wong H.L."/>
            <person name="Macleod F.I."/>
            <person name="White R.A. III"/>
            <person name="Burns B.P."/>
        </authorList>
    </citation>
    <scope>NUCLEOTIDE SEQUENCE</scope>
    <source>
        <strain evidence="4">Rbin_158</strain>
    </source>
</reference>
<dbReference type="GO" id="GO:0016780">
    <property type="term" value="F:phosphotransferase activity, for other substituted phosphate groups"/>
    <property type="evidence" value="ECO:0007669"/>
    <property type="project" value="TreeGrafter"/>
</dbReference>
<dbReference type="AlphaFoldDB" id="A0A9D5JTA6"/>
<dbReference type="EMBL" id="WJJP01000146">
    <property type="protein sequence ID" value="MBD3323859.1"/>
    <property type="molecule type" value="Genomic_DNA"/>
</dbReference>
<sequence>MSHPLSCHSRCLKRSFDLMGAVLGVCLTWWIIAIAYLLARFDTKASGFFTQQRIGKDGKIFAIIKIRTMRPAPQLTTTVTTSQDARITRLGRFLRRTKIDELPQLINILLGHMSFVGPRPDVPGFADTLQGEDQIILTIRPGITGPATLKYRREEQLLAQTEDPERLNREVLFPDKVRINREYIEQYSFFQDMKYLYKTLFGEKEQGTRKT</sequence>
<evidence type="ECO:0000259" key="3">
    <source>
        <dbReference type="Pfam" id="PF02397"/>
    </source>
</evidence>
<feature type="transmembrane region" description="Helical" evidence="2">
    <location>
        <begin position="18"/>
        <end position="39"/>
    </location>
</feature>
<dbReference type="Pfam" id="PF02397">
    <property type="entry name" value="Bac_transf"/>
    <property type="match status" value="1"/>
</dbReference>
<dbReference type="PANTHER" id="PTHR30576">
    <property type="entry name" value="COLANIC BIOSYNTHESIS UDP-GLUCOSE LIPID CARRIER TRANSFERASE"/>
    <property type="match status" value="1"/>
</dbReference>
<evidence type="ECO:0000313" key="5">
    <source>
        <dbReference type="Proteomes" id="UP000649604"/>
    </source>
</evidence>
<keyword evidence="4" id="KW-0808">Transferase</keyword>
<organism evidence="4 5">
    <name type="scientific">candidate division KSB3 bacterium</name>
    <dbReference type="NCBI Taxonomy" id="2044937"/>
    <lineage>
        <taxon>Bacteria</taxon>
        <taxon>candidate division KSB3</taxon>
    </lineage>
</organism>
<evidence type="ECO:0000256" key="1">
    <source>
        <dbReference type="ARBA" id="ARBA00006464"/>
    </source>
</evidence>
<protein>
    <submittedName>
        <fullName evidence="4">Sugar transferase</fullName>
    </submittedName>
</protein>
<evidence type="ECO:0000256" key="2">
    <source>
        <dbReference type="SAM" id="Phobius"/>
    </source>
</evidence>
<name>A0A9D5JTA6_9BACT</name>